<dbReference type="GO" id="GO:0005886">
    <property type="term" value="C:plasma membrane"/>
    <property type="evidence" value="ECO:0007669"/>
    <property type="project" value="TreeGrafter"/>
</dbReference>
<dbReference type="InterPro" id="IPR004090">
    <property type="entry name" value="Chemotax_Me-accpt_rcpt"/>
</dbReference>
<evidence type="ECO:0000256" key="6">
    <source>
        <dbReference type="SAM" id="Phobius"/>
    </source>
</evidence>
<keyword evidence="2" id="KW-0488">Methylation</keyword>
<dbReference type="Pfam" id="PF00672">
    <property type="entry name" value="HAMP"/>
    <property type="match status" value="1"/>
</dbReference>
<proteinExistence type="inferred from homology"/>
<feature type="transmembrane region" description="Helical" evidence="6">
    <location>
        <begin position="12"/>
        <end position="30"/>
    </location>
</feature>
<dbReference type="InterPro" id="IPR051310">
    <property type="entry name" value="MCP_chemotaxis"/>
</dbReference>
<evidence type="ECO:0000259" key="8">
    <source>
        <dbReference type="PROSITE" id="PS50885"/>
    </source>
</evidence>
<dbReference type="InterPro" id="IPR047347">
    <property type="entry name" value="YvaQ-like_sensor"/>
</dbReference>
<name>A0A4P6UKU7_9BURK</name>
<keyword evidence="6" id="KW-1133">Transmembrane helix</keyword>
<dbReference type="InterPro" id="IPR003660">
    <property type="entry name" value="HAMP_dom"/>
</dbReference>
<dbReference type="FunFam" id="1.10.287.950:FF:000001">
    <property type="entry name" value="Methyl-accepting chemotaxis sensory transducer"/>
    <property type="match status" value="1"/>
</dbReference>
<dbReference type="GO" id="GO:0006935">
    <property type="term" value="P:chemotaxis"/>
    <property type="evidence" value="ECO:0007669"/>
    <property type="project" value="InterPro"/>
</dbReference>
<evidence type="ECO:0000256" key="3">
    <source>
        <dbReference type="ARBA" id="ARBA00029447"/>
    </source>
</evidence>
<evidence type="ECO:0000256" key="4">
    <source>
        <dbReference type="PROSITE-ProRule" id="PRU00284"/>
    </source>
</evidence>
<dbReference type="CDD" id="cd11386">
    <property type="entry name" value="MCP_signal"/>
    <property type="match status" value="1"/>
</dbReference>
<evidence type="ECO:0000313" key="10">
    <source>
        <dbReference type="Proteomes" id="UP000292939"/>
    </source>
</evidence>
<feature type="region of interest" description="Disordered" evidence="5">
    <location>
        <begin position="539"/>
        <end position="587"/>
    </location>
</feature>
<dbReference type="Proteomes" id="UP000292939">
    <property type="component" value="Chromosome"/>
</dbReference>
<dbReference type="GO" id="GO:0004888">
    <property type="term" value="F:transmembrane signaling receptor activity"/>
    <property type="evidence" value="ECO:0007669"/>
    <property type="project" value="InterPro"/>
</dbReference>
<dbReference type="KEGG" id="hgr:DW355_08295"/>
<dbReference type="PROSITE" id="PS50885">
    <property type="entry name" value="HAMP"/>
    <property type="match status" value="1"/>
</dbReference>
<keyword evidence="6" id="KW-0812">Transmembrane</keyword>
<organism evidence="9 10">
    <name type="scientific">Hylemonella gracilis</name>
    <dbReference type="NCBI Taxonomy" id="80880"/>
    <lineage>
        <taxon>Bacteria</taxon>
        <taxon>Pseudomonadati</taxon>
        <taxon>Pseudomonadota</taxon>
        <taxon>Betaproteobacteria</taxon>
        <taxon>Burkholderiales</taxon>
        <taxon>Comamonadaceae</taxon>
        <taxon>Hylemonella</taxon>
    </lineage>
</organism>
<dbReference type="InterPro" id="IPR004089">
    <property type="entry name" value="MCPsignal_dom"/>
</dbReference>
<evidence type="ECO:0000256" key="2">
    <source>
        <dbReference type="ARBA" id="ARBA00022481"/>
    </source>
</evidence>
<evidence type="ECO:0000259" key="7">
    <source>
        <dbReference type="PROSITE" id="PS50111"/>
    </source>
</evidence>
<dbReference type="CDD" id="cd06225">
    <property type="entry name" value="HAMP"/>
    <property type="match status" value="1"/>
</dbReference>
<feature type="domain" description="HAMP" evidence="8">
    <location>
        <begin position="212"/>
        <end position="264"/>
    </location>
</feature>
<comment type="similarity">
    <text evidence="3">Belongs to the methyl-accepting chemotaxis (MCP) protein family.</text>
</comment>
<evidence type="ECO:0000313" key="9">
    <source>
        <dbReference type="EMBL" id="QBK04770.1"/>
    </source>
</evidence>
<dbReference type="SMART" id="SM00304">
    <property type="entry name" value="HAMP"/>
    <property type="match status" value="1"/>
</dbReference>
<accession>A0A4P6UKU7</accession>
<sequence>MNINNLRVAQKLWLVIMGLLTLILVVGIWGQVMVRSATDRASELVAHYESSITTAVRWQGLAELATAMTLSRAKVTDAALRADFEARSLELSKRISPVQEQISKTARSDRDKAVLAEIGKLRVTVLANRDQMKKFEEAQDQAGLLAFVESQYRPTQSIYLATIGKYITEQEAQRDEARAEMVAQHRSLLVMSGVGVLVVLALSVGLIRWLVLSITKPLDSAVSVAQAIAEGDLTQTLKTRRKDEFGLLLQALADMNERLRQLVSKVRTGVESVSNASDEIASGNQDLSARTEQTAANLEETAASIEQLTSTVAQSTDTARQANQLVTSAASSAARGGEVMGQVVQSMQQISASSKKINDIISVIDGIAFQTNILALNAAVEAARAGEQGRGFAVVASEVRSLAGRSADAAKEIKSLIGASVATVATGSTQVQQAGAAMDEIVTNVKRVSDLIGEITSAADEQRDGINQVNQAITNLDQMTQQNASLVEESAAAATGLRDQALRLAQVVAVFNVGAGLPVAAQIGPRPSVPAPVLASAPALAAQPKPVSPRPAAVPPRLTSTLATASKPKPAAVSANSKDDDGEWGVF</sequence>
<dbReference type="RefSeq" id="WP_131279197.1">
    <property type="nucleotide sequence ID" value="NZ_CP031395.1"/>
</dbReference>
<dbReference type="PRINTS" id="PR00260">
    <property type="entry name" value="CHEMTRNSDUCR"/>
</dbReference>
<dbReference type="EMBL" id="CP031395">
    <property type="protein sequence ID" value="QBK04770.1"/>
    <property type="molecule type" value="Genomic_DNA"/>
</dbReference>
<dbReference type="OrthoDB" id="8724552at2"/>
<feature type="domain" description="Methyl-accepting transducer" evidence="7">
    <location>
        <begin position="269"/>
        <end position="498"/>
    </location>
</feature>
<keyword evidence="6" id="KW-0472">Membrane</keyword>
<keyword evidence="4" id="KW-0807">Transducer</keyword>
<dbReference type="SUPFAM" id="SSF58104">
    <property type="entry name" value="Methyl-accepting chemotaxis protein (MCP) signaling domain"/>
    <property type="match status" value="1"/>
</dbReference>
<dbReference type="Pfam" id="PF00015">
    <property type="entry name" value="MCPsignal"/>
    <property type="match status" value="1"/>
</dbReference>
<dbReference type="PANTHER" id="PTHR43531">
    <property type="entry name" value="PROTEIN ICFG"/>
    <property type="match status" value="1"/>
</dbReference>
<dbReference type="AlphaFoldDB" id="A0A4P6UKU7"/>
<reference evidence="9 10" key="1">
    <citation type="submission" date="2018-07" db="EMBL/GenBank/DDBJ databases">
        <title>Exploring interactions and the metabolic potential of the ultra-small soil bacteria Hylemonella gracilis.</title>
        <authorList>
            <person name="Tyc O."/>
            <person name="Kulkarni P."/>
            <person name="Gawehns F."/>
            <person name="Hundscheid M."/>
            <person name="Zweers H."/>
            <person name="Garbeva P."/>
        </authorList>
    </citation>
    <scope>NUCLEOTIDE SEQUENCE [LARGE SCALE GENOMIC DNA]</scope>
    <source>
        <strain evidence="9 10">NS1</strain>
    </source>
</reference>
<comment type="subcellular location">
    <subcellularLocation>
        <location evidence="1">Membrane</location>
    </subcellularLocation>
</comment>
<dbReference type="CDD" id="cd19411">
    <property type="entry name" value="MCP2201-like_sensor"/>
    <property type="match status" value="1"/>
</dbReference>
<dbReference type="PROSITE" id="PS50111">
    <property type="entry name" value="CHEMOTAXIS_TRANSDUC_2"/>
    <property type="match status" value="1"/>
</dbReference>
<protein>
    <submittedName>
        <fullName evidence="9">HAMP domain-containing protein</fullName>
    </submittedName>
</protein>
<dbReference type="Gene3D" id="1.10.287.950">
    <property type="entry name" value="Methyl-accepting chemotaxis protein"/>
    <property type="match status" value="1"/>
</dbReference>
<dbReference type="PANTHER" id="PTHR43531:SF14">
    <property type="entry name" value="METHYL-ACCEPTING CHEMOTAXIS PROTEIN I-RELATED"/>
    <property type="match status" value="1"/>
</dbReference>
<evidence type="ECO:0000256" key="5">
    <source>
        <dbReference type="SAM" id="MobiDB-lite"/>
    </source>
</evidence>
<evidence type="ECO:0000256" key="1">
    <source>
        <dbReference type="ARBA" id="ARBA00004370"/>
    </source>
</evidence>
<gene>
    <name evidence="9" type="ORF">DW355_08295</name>
</gene>
<dbReference type="GO" id="GO:0007165">
    <property type="term" value="P:signal transduction"/>
    <property type="evidence" value="ECO:0007669"/>
    <property type="project" value="UniProtKB-KW"/>
</dbReference>
<dbReference type="SMART" id="SM00283">
    <property type="entry name" value="MA"/>
    <property type="match status" value="1"/>
</dbReference>